<dbReference type="RefSeq" id="WP_145445305.1">
    <property type="nucleotide sequence ID" value="NZ_CP036280.1"/>
</dbReference>
<comment type="subunit">
    <text evidence="3">Homodimer.</text>
</comment>
<dbReference type="GO" id="GO:0006457">
    <property type="term" value="P:protein folding"/>
    <property type="evidence" value="ECO:0007669"/>
    <property type="project" value="InterPro"/>
</dbReference>
<dbReference type="SUPFAM" id="SSF51064">
    <property type="entry name" value="Head domain of nucleotide exchange factor GrpE"/>
    <property type="match status" value="1"/>
</dbReference>
<dbReference type="GO" id="GO:0051087">
    <property type="term" value="F:protein-folding chaperone binding"/>
    <property type="evidence" value="ECO:0007669"/>
    <property type="project" value="InterPro"/>
</dbReference>
<keyword evidence="3" id="KW-0963">Cytoplasm</keyword>
<dbReference type="InterPro" id="IPR009012">
    <property type="entry name" value="GrpE_head"/>
</dbReference>
<dbReference type="PANTHER" id="PTHR21237">
    <property type="entry name" value="GRPE PROTEIN"/>
    <property type="match status" value="1"/>
</dbReference>
<keyword evidence="8" id="KW-1185">Reference proteome</keyword>
<dbReference type="GO" id="GO:0000774">
    <property type="term" value="F:adenyl-nucleotide exchange factor activity"/>
    <property type="evidence" value="ECO:0007669"/>
    <property type="project" value="InterPro"/>
</dbReference>
<dbReference type="KEGG" id="mcad:Pan265_10220"/>
<keyword evidence="2 3" id="KW-0143">Chaperone</keyword>
<evidence type="ECO:0000256" key="2">
    <source>
        <dbReference type="ARBA" id="ARBA00023186"/>
    </source>
</evidence>
<dbReference type="PROSITE" id="PS01071">
    <property type="entry name" value="GRPE"/>
    <property type="match status" value="1"/>
</dbReference>
<keyword evidence="3 4" id="KW-0346">Stress response</keyword>
<dbReference type="Proteomes" id="UP000320386">
    <property type="component" value="Chromosome"/>
</dbReference>
<comment type="similarity">
    <text evidence="1 3 5">Belongs to the GrpE family.</text>
</comment>
<gene>
    <name evidence="3" type="primary">grpE</name>
    <name evidence="7" type="ORF">Pan265_10220</name>
</gene>
<dbReference type="EMBL" id="CP036280">
    <property type="protein sequence ID" value="QDU71173.1"/>
    <property type="molecule type" value="Genomic_DNA"/>
</dbReference>
<evidence type="ECO:0000313" key="7">
    <source>
        <dbReference type="EMBL" id="QDU71173.1"/>
    </source>
</evidence>
<dbReference type="Gene3D" id="3.90.20.20">
    <property type="match status" value="1"/>
</dbReference>
<dbReference type="AlphaFoldDB" id="A0A518BW13"/>
<comment type="subcellular location">
    <subcellularLocation>
        <location evidence="3">Cytoplasm</location>
    </subcellularLocation>
</comment>
<evidence type="ECO:0000256" key="5">
    <source>
        <dbReference type="RuleBase" id="RU004478"/>
    </source>
</evidence>
<comment type="function">
    <text evidence="3 4">Participates actively in the response to hyperosmotic and heat shock by preventing the aggregation of stress-denatured proteins, in association with DnaK and GrpE. It is the nucleotide exchange factor for DnaK and may function as a thermosensor. Unfolded proteins bind initially to DnaJ; upon interaction with the DnaJ-bound protein, DnaK hydrolyzes its bound ATP, resulting in the formation of a stable complex. GrpE releases ADP from DnaK; ATP binding to DnaK triggers the release of the substrate protein, thus completing the reaction cycle. Several rounds of ATP-dependent interactions between DnaJ, DnaK and GrpE are required for fully efficient folding.</text>
</comment>
<feature type="compositionally biased region" description="Basic and acidic residues" evidence="6">
    <location>
        <begin position="1"/>
        <end position="11"/>
    </location>
</feature>
<organism evidence="7 8">
    <name type="scientific">Mucisphaera calidilacus</name>
    <dbReference type="NCBI Taxonomy" id="2527982"/>
    <lineage>
        <taxon>Bacteria</taxon>
        <taxon>Pseudomonadati</taxon>
        <taxon>Planctomycetota</taxon>
        <taxon>Phycisphaerae</taxon>
        <taxon>Phycisphaerales</taxon>
        <taxon>Phycisphaeraceae</taxon>
        <taxon>Mucisphaera</taxon>
    </lineage>
</organism>
<dbReference type="InterPro" id="IPR013805">
    <property type="entry name" value="GrpE_CC"/>
</dbReference>
<sequence>MSEQDINRDEMPSPEDEAMVDDTLSFEEGVDDTGEGEADPAMDELDQLRAERDELEAKYLRTAADYQNYVRRSANNLETTREQAILDMVRKLVGIMDTFDRALNMDAETTSSSDILAGVGLVRDEFMKALASMGVERIEAQPGDPFDPSRHEAMMRTPSDAYESNHVVEQYQPGYAACGKTIRGAQVSVSA</sequence>
<dbReference type="GO" id="GO:0005737">
    <property type="term" value="C:cytoplasm"/>
    <property type="evidence" value="ECO:0007669"/>
    <property type="project" value="UniProtKB-SubCell"/>
</dbReference>
<feature type="compositionally biased region" description="Acidic residues" evidence="6">
    <location>
        <begin position="12"/>
        <end position="39"/>
    </location>
</feature>
<dbReference type="CDD" id="cd00446">
    <property type="entry name" value="GrpE"/>
    <property type="match status" value="1"/>
</dbReference>
<dbReference type="PANTHER" id="PTHR21237:SF23">
    <property type="entry name" value="GRPE PROTEIN HOMOLOG, MITOCHONDRIAL"/>
    <property type="match status" value="1"/>
</dbReference>
<evidence type="ECO:0000256" key="6">
    <source>
        <dbReference type="SAM" id="MobiDB-lite"/>
    </source>
</evidence>
<dbReference type="HAMAP" id="MF_01151">
    <property type="entry name" value="GrpE"/>
    <property type="match status" value="1"/>
</dbReference>
<dbReference type="OrthoDB" id="9812586at2"/>
<protein>
    <recommendedName>
        <fullName evidence="3 4">Protein GrpE</fullName>
    </recommendedName>
    <alternativeName>
        <fullName evidence="3">HSP-70 cofactor</fullName>
    </alternativeName>
</protein>
<dbReference type="Pfam" id="PF01025">
    <property type="entry name" value="GrpE"/>
    <property type="match status" value="1"/>
</dbReference>
<reference evidence="7 8" key="1">
    <citation type="submission" date="2019-02" db="EMBL/GenBank/DDBJ databases">
        <title>Deep-cultivation of Planctomycetes and their phenomic and genomic characterization uncovers novel biology.</title>
        <authorList>
            <person name="Wiegand S."/>
            <person name="Jogler M."/>
            <person name="Boedeker C."/>
            <person name="Pinto D."/>
            <person name="Vollmers J."/>
            <person name="Rivas-Marin E."/>
            <person name="Kohn T."/>
            <person name="Peeters S.H."/>
            <person name="Heuer A."/>
            <person name="Rast P."/>
            <person name="Oberbeckmann S."/>
            <person name="Bunk B."/>
            <person name="Jeske O."/>
            <person name="Meyerdierks A."/>
            <person name="Storesund J.E."/>
            <person name="Kallscheuer N."/>
            <person name="Luecker S."/>
            <person name="Lage O.M."/>
            <person name="Pohl T."/>
            <person name="Merkel B.J."/>
            <person name="Hornburger P."/>
            <person name="Mueller R.-W."/>
            <person name="Bruemmer F."/>
            <person name="Labrenz M."/>
            <person name="Spormann A.M."/>
            <person name="Op den Camp H."/>
            <person name="Overmann J."/>
            <person name="Amann R."/>
            <person name="Jetten M.S.M."/>
            <person name="Mascher T."/>
            <person name="Medema M.H."/>
            <person name="Devos D.P."/>
            <person name="Kaster A.-K."/>
            <person name="Ovreas L."/>
            <person name="Rohde M."/>
            <person name="Galperin M.Y."/>
            <person name="Jogler C."/>
        </authorList>
    </citation>
    <scope>NUCLEOTIDE SEQUENCE [LARGE SCALE GENOMIC DNA]</scope>
    <source>
        <strain evidence="7 8">Pan265</strain>
    </source>
</reference>
<dbReference type="GO" id="GO:0042803">
    <property type="term" value="F:protein homodimerization activity"/>
    <property type="evidence" value="ECO:0007669"/>
    <property type="project" value="InterPro"/>
</dbReference>
<accession>A0A518BW13</accession>
<dbReference type="InterPro" id="IPR000740">
    <property type="entry name" value="GrpE"/>
</dbReference>
<feature type="region of interest" description="Disordered" evidence="6">
    <location>
        <begin position="1"/>
        <end position="39"/>
    </location>
</feature>
<evidence type="ECO:0000256" key="4">
    <source>
        <dbReference type="RuleBase" id="RU000639"/>
    </source>
</evidence>
<dbReference type="SUPFAM" id="SSF58014">
    <property type="entry name" value="Coiled-coil domain of nucleotide exchange factor GrpE"/>
    <property type="match status" value="1"/>
</dbReference>
<proteinExistence type="inferred from homology"/>
<evidence type="ECO:0000256" key="3">
    <source>
        <dbReference type="HAMAP-Rule" id="MF_01151"/>
    </source>
</evidence>
<evidence type="ECO:0000313" key="8">
    <source>
        <dbReference type="Proteomes" id="UP000320386"/>
    </source>
</evidence>
<name>A0A518BW13_9BACT</name>
<dbReference type="Gene3D" id="2.30.22.10">
    <property type="entry name" value="Head domain of nucleotide exchange factor GrpE"/>
    <property type="match status" value="1"/>
</dbReference>
<dbReference type="GO" id="GO:0051082">
    <property type="term" value="F:unfolded protein binding"/>
    <property type="evidence" value="ECO:0007669"/>
    <property type="project" value="TreeGrafter"/>
</dbReference>
<dbReference type="PRINTS" id="PR00773">
    <property type="entry name" value="GRPEPROTEIN"/>
</dbReference>
<evidence type="ECO:0000256" key="1">
    <source>
        <dbReference type="ARBA" id="ARBA00009054"/>
    </source>
</evidence>